<evidence type="ECO:0000256" key="17">
    <source>
        <dbReference type="ARBA" id="ARBA00081533"/>
    </source>
</evidence>
<keyword evidence="22" id="KW-1185">Reference proteome</keyword>
<keyword evidence="9" id="KW-0443">Lipid metabolism</keyword>
<dbReference type="Proteomes" id="UP001164929">
    <property type="component" value="Chromosome 3"/>
</dbReference>
<evidence type="ECO:0000256" key="13">
    <source>
        <dbReference type="ARBA" id="ARBA00052976"/>
    </source>
</evidence>
<proteinExistence type="inferred from homology"/>
<evidence type="ECO:0000256" key="16">
    <source>
        <dbReference type="ARBA" id="ARBA00067273"/>
    </source>
</evidence>
<accession>A0AAD6R632</accession>
<evidence type="ECO:0000259" key="20">
    <source>
        <dbReference type="Pfam" id="PF03061"/>
    </source>
</evidence>
<organism evidence="21 22">
    <name type="scientific">Populus alba x Populus x berolinensis</name>
    <dbReference type="NCBI Taxonomy" id="444605"/>
    <lineage>
        <taxon>Eukaryota</taxon>
        <taxon>Viridiplantae</taxon>
        <taxon>Streptophyta</taxon>
        <taxon>Embryophyta</taxon>
        <taxon>Tracheophyta</taxon>
        <taxon>Spermatophyta</taxon>
        <taxon>Magnoliopsida</taxon>
        <taxon>eudicotyledons</taxon>
        <taxon>Gunneridae</taxon>
        <taxon>Pentapetalae</taxon>
        <taxon>rosids</taxon>
        <taxon>fabids</taxon>
        <taxon>Malpighiales</taxon>
        <taxon>Salicaceae</taxon>
        <taxon>Saliceae</taxon>
        <taxon>Populus</taxon>
    </lineage>
</organism>
<dbReference type="InterPro" id="IPR006683">
    <property type="entry name" value="Thioestr_dom"/>
</dbReference>
<dbReference type="GO" id="GO:0005829">
    <property type="term" value="C:cytosol"/>
    <property type="evidence" value="ECO:0007669"/>
    <property type="project" value="UniProtKB-SubCell"/>
</dbReference>
<dbReference type="InterPro" id="IPR029069">
    <property type="entry name" value="HotDog_dom_sf"/>
</dbReference>
<evidence type="ECO:0000256" key="6">
    <source>
        <dbReference type="ARBA" id="ARBA00022490"/>
    </source>
</evidence>
<keyword evidence="10" id="KW-0496">Mitochondrion</keyword>
<evidence type="ECO:0000256" key="9">
    <source>
        <dbReference type="ARBA" id="ARBA00023098"/>
    </source>
</evidence>
<comment type="catalytic activity">
    <reaction evidence="13">
        <text>a fatty acyl-CoA + H2O = a fatty acid + CoA + H(+)</text>
        <dbReference type="Rhea" id="RHEA:16781"/>
        <dbReference type="ChEBI" id="CHEBI:15377"/>
        <dbReference type="ChEBI" id="CHEBI:15378"/>
        <dbReference type="ChEBI" id="CHEBI:28868"/>
        <dbReference type="ChEBI" id="CHEBI:57287"/>
        <dbReference type="ChEBI" id="CHEBI:77636"/>
    </reaction>
    <physiologicalReaction direction="left-to-right" evidence="13">
        <dbReference type="Rhea" id="RHEA:16782"/>
    </physiologicalReaction>
</comment>
<evidence type="ECO:0000256" key="19">
    <source>
        <dbReference type="SAM" id="MobiDB-lite"/>
    </source>
</evidence>
<keyword evidence="8" id="KW-0007">Acetylation</keyword>
<evidence type="ECO:0000256" key="5">
    <source>
        <dbReference type="ARBA" id="ARBA00008324"/>
    </source>
</evidence>
<keyword evidence="6" id="KW-0963">Cytoplasm</keyword>
<evidence type="ECO:0000256" key="2">
    <source>
        <dbReference type="ARBA" id="ARBA00004173"/>
    </source>
</evidence>
<dbReference type="GO" id="GO:0006629">
    <property type="term" value="P:lipid metabolic process"/>
    <property type="evidence" value="ECO:0007669"/>
    <property type="project" value="UniProtKB-KW"/>
</dbReference>
<dbReference type="PANTHER" id="PTHR21660">
    <property type="entry name" value="THIOESTERASE SUPERFAMILY MEMBER-RELATED"/>
    <property type="match status" value="1"/>
</dbReference>
<keyword evidence="12" id="KW-0539">Nucleus</keyword>
<comment type="function">
    <text evidence="14">Catalyzes the hydrolysis of acyl-CoAs into free fatty acids and coenzyme A (CoASH), regulating their respective intracellular levels. Has acyl-CoA thioesterase activity towards medium (C12) and long-chain (C18) fatty acyl-CoA substrates. Can also hydrolyze 3-hydroxyphenylacetyl-CoA and 3,4-dihydroxyphenylacetyl-CoA (in vitro). May play a role in controlling adaptive thermogenesis.</text>
</comment>
<evidence type="ECO:0000256" key="11">
    <source>
        <dbReference type="ARBA" id="ARBA00023212"/>
    </source>
</evidence>
<evidence type="ECO:0000256" key="10">
    <source>
        <dbReference type="ARBA" id="ARBA00023128"/>
    </source>
</evidence>
<comment type="subcellular location">
    <subcellularLocation>
        <location evidence="3">Cytoplasm</location>
        <location evidence="3">Cytoskeleton</location>
        <location evidence="3">Spindle</location>
    </subcellularLocation>
    <subcellularLocation>
        <location evidence="4">Cytoplasm</location>
        <location evidence="4">Cytosol</location>
    </subcellularLocation>
    <subcellularLocation>
        <location evidence="2">Mitochondrion</location>
    </subcellularLocation>
    <subcellularLocation>
        <location evidence="1">Nucleus</location>
    </subcellularLocation>
</comment>
<dbReference type="PANTHER" id="PTHR21660:SF1">
    <property type="entry name" value="ACYL-COENZYME A THIOESTERASE 13"/>
    <property type="match status" value="1"/>
</dbReference>
<evidence type="ECO:0000256" key="18">
    <source>
        <dbReference type="ARBA" id="ARBA00083956"/>
    </source>
</evidence>
<comment type="subunit">
    <text evidence="15">Homotetramer. Interacts with PCTP.</text>
</comment>
<name>A0AAD6R632_9ROSI</name>
<sequence length="209" mass="22817">MKTGAISFNSKEREMEDNPMQSSNRWLEDLSNGLGHQLEAITLEGLKIVKAHKGFVLCDFVVSNRISDADGNWHVGAMATLIDDVGAAAIYSYGGHIKASVDLNISFLSTAKIQEEVEVEAKVVGDKGRITSVLVETAAYSDSLLYFDTKLSIKSTLARSSRFTTTFRIQSVGSCEGQTRPLYRLEINKEATASRRSRSDGDVLEGCGN</sequence>
<feature type="region of interest" description="Disordered" evidence="19">
    <location>
        <begin position="1"/>
        <end position="22"/>
    </location>
</feature>
<dbReference type="Gene3D" id="3.10.129.10">
    <property type="entry name" value="Hotdog Thioesterase"/>
    <property type="match status" value="1"/>
</dbReference>
<keyword evidence="11" id="KW-0206">Cytoskeleton</keyword>
<evidence type="ECO:0000256" key="4">
    <source>
        <dbReference type="ARBA" id="ARBA00004514"/>
    </source>
</evidence>
<dbReference type="AlphaFoldDB" id="A0AAD6R632"/>
<keyword evidence="7" id="KW-0378">Hydrolase</keyword>
<evidence type="ECO:0000256" key="14">
    <source>
        <dbReference type="ARBA" id="ARBA00058205"/>
    </source>
</evidence>
<evidence type="ECO:0000313" key="22">
    <source>
        <dbReference type="Proteomes" id="UP001164929"/>
    </source>
</evidence>
<evidence type="ECO:0000256" key="8">
    <source>
        <dbReference type="ARBA" id="ARBA00022990"/>
    </source>
</evidence>
<evidence type="ECO:0000256" key="3">
    <source>
        <dbReference type="ARBA" id="ARBA00004186"/>
    </source>
</evidence>
<evidence type="ECO:0000256" key="1">
    <source>
        <dbReference type="ARBA" id="ARBA00004123"/>
    </source>
</evidence>
<dbReference type="CDD" id="cd03443">
    <property type="entry name" value="PaaI_thioesterase"/>
    <property type="match status" value="1"/>
</dbReference>
<dbReference type="InterPro" id="IPR039298">
    <property type="entry name" value="ACOT13"/>
</dbReference>
<comment type="similarity">
    <text evidence="5">Belongs to the thioesterase PaaI family.</text>
</comment>
<evidence type="ECO:0000256" key="7">
    <source>
        <dbReference type="ARBA" id="ARBA00022801"/>
    </source>
</evidence>
<protein>
    <recommendedName>
        <fullName evidence="16">Acyl-coenzyme A thioesterase 13</fullName>
    </recommendedName>
    <alternativeName>
        <fullName evidence="17">Hotdog-fold thioesterase superfamily member 2</fullName>
    </alternativeName>
    <alternativeName>
        <fullName evidence="18">Thioesterase superfamily member 2</fullName>
    </alternativeName>
</protein>
<gene>
    <name evidence="21" type="ORF">NC653_008342</name>
</gene>
<evidence type="ECO:0000256" key="12">
    <source>
        <dbReference type="ARBA" id="ARBA00023242"/>
    </source>
</evidence>
<dbReference type="GO" id="GO:0047617">
    <property type="term" value="F:fatty acyl-CoA hydrolase activity"/>
    <property type="evidence" value="ECO:0007669"/>
    <property type="project" value="InterPro"/>
</dbReference>
<dbReference type="EMBL" id="JAQIZT010000003">
    <property type="protein sequence ID" value="KAJ7003075.1"/>
    <property type="molecule type" value="Genomic_DNA"/>
</dbReference>
<comment type="caution">
    <text evidence="21">The sequence shown here is derived from an EMBL/GenBank/DDBJ whole genome shotgun (WGS) entry which is preliminary data.</text>
</comment>
<dbReference type="SUPFAM" id="SSF54637">
    <property type="entry name" value="Thioesterase/thiol ester dehydrase-isomerase"/>
    <property type="match status" value="1"/>
</dbReference>
<dbReference type="Pfam" id="PF03061">
    <property type="entry name" value="4HBT"/>
    <property type="match status" value="1"/>
</dbReference>
<dbReference type="GO" id="GO:0005819">
    <property type="term" value="C:spindle"/>
    <property type="evidence" value="ECO:0007669"/>
    <property type="project" value="UniProtKB-SubCell"/>
</dbReference>
<feature type="domain" description="Thioesterase" evidence="20">
    <location>
        <begin position="71"/>
        <end position="126"/>
    </location>
</feature>
<dbReference type="GO" id="GO:0005634">
    <property type="term" value="C:nucleus"/>
    <property type="evidence" value="ECO:0007669"/>
    <property type="project" value="UniProtKB-SubCell"/>
</dbReference>
<evidence type="ECO:0000313" key="21">
    <source>
        <dbReference type="EMBL" id="KAJ7003075.1"/>
    </source>
</evidence>
<reference evidence="21" key="1">
    <citation type="journal article" date="2023" name="Mol. Ecol. Resour.">
        <title>Chromosome-level genome assembly of a triploid poplar Populus alba 'Berolinensis'.</title>
        <authorList>
            <person name="Chen S."/>
            <person name="Yu Y."/>
            <person name="Wang X."/>
            <person name="Wang S."/>
            <person name="Zhang T."/>
            <person name="Zhou Y."/>
            <person name="He R."/>
            <person name="Meng N."/>
            <person name="Wang Y."/>
            <person name="Liu W."/>
            <person name="Liu Z."/>
            <person name="Liu J."/>
            <person name="Guo Q."/>
            <person name="Huang H."/>
            <person name="Sederoff R.R."/>
            <person name="Wang G."/>
            <person name="Qu G."/>
            <person name="Chen S."/>
        </authorList>
    </citation>
    <scope>NUCLEOTIDE SEQUENCE</scope>
    <source>
        <strain evidence="21">SC-2020</strain>
    </source>
</reference>
<dbReference type="FunFam" id="3.10.129.10:FF:000021">
    <property type="entry name" value="Acyl-coenzyme A thioesterase 13"/>
    <property type="match status" value="1"/>
</dbReference>
<dbReference type="GO" id="GO:0005739">
    <property type="term" value="C:mitochondrion"/>
    <property type="evidence" value="ECO:0007669"/>
    <property type="project" value="UniProtKB-SubCell"/>
</dbReference>
<evidence type="ECO:0000256" key="15">
    <source>
        <dbReference type="ARBA" id="ARBA00064709"/>
    </source>
</evidence>